<dbReference type="SUPFAM" id="SSF56112">
    <property type="entry name" value="Protein kinase-like (PK-like)"/>
    <property type="match status" value="1"/>
</dbReference>
<dbReference type="KEGG" id="dpp:DICPUDRAFT_160477"/>
<evidence type="ECO:0000313" key="4">
    <source>
        <dbReference type="Proteomes" id="UP000001064"/>
    </source>
</evidence>
<organism evidence="3 4">
    <name type="scientific">Dictyostelium purpureum</name>
    <name type="common">Slime mold</name>
    <dbReference type="NCBI Taxonomy" id="5786"/>
    <lineage>
        <taxon>Eukaryota</taxon>
        <taxon>Amoebozoa</taxon>
        <taxon>Evosea</taxon>
        <taxon>Eumycetozoa</taxon>
        <taxon>Dictyostelia</taxon>
        <taxon>Dictyosteliales</taxon>
        <taxon>Dictyosteliaceae</taxon>
        <taxon>Dictyostelium</taxon>
    </lineage>
</organism>
<dbReference type="AlphaFoldDB" id="F1A6D6"/>
<dbReference type="STRING" id="5786.F1A6D6"/>
<dbReference type="InterPro" id="IPR017441">
    <property type="entry name" value="Protein_kinase_ATP_BS"/>
</dbReference>
<feature type="domain" description="Protein kinase" evidence="2">
    <location>
        <begin position="64"/>
        <end position="291"/>
    </location>
</feature>
<dbReference type="GO" id="GO:0005524">
    <property type="term" value="F:ATP binding"/>
    <property type="evidence" value="ECO:0007669"/>
    <property type="project" value="UniProtKB-UniRule"/>
</dbReference>
<reference evidence="4" key="1">
    <citation type="journal article" date="2011" name="Genome Biol.">
        <title>Comparative genomics of the social amoebae Dictyostelium discoideum and Dictyostelium purpureum.</title>
        <authorList>
            <consortium name="US DOE Joint Genome Institute (JGI-PGF)"/>
            <person name="Sucgang R."/>
            <person name="Kuo A."/>
            <person name="Tian X."/>
            <person name="Salerno W."/>
            <person name="Parikh A."/>
            <person name="Feasley C.L."/>
            <person name="Dalin E."/>
            <person name="Tu H."/>
            <person name="Huang E."/>
            <person name="Barry K."/>
            <person name="Lindquist E."/>
            <person name="Shapiro H."/>
            <person name="Bruce D."/>
            <person name="Schmutz J."/>
            <person name="Salamov A."/>
            <person name="Fey P."/>
            <person name="Gaudet P."/>
            <person name="Anjard C."/>
            <person name="Babu M.M."/>
            <person name="Basu S."/>
            <person name="Bushmanova Y."/>
            <person name="van der Wel H."/>
            <person name="Katoh-Kurasawa M."/>
            <person name="Dinh C."/>
            <person name="Coutinho P.M."/>
            <person name="Saito T."/>
            <person name="Elias M."/>
            <person name="Schaap P."/>
            <person name="Kay R.R."/>
            <person name="Henrissat B."/>
            <person name="Eichinger L."/>
            <person name="Rivero F."/>
            <person name="Putnam N.H."/>
            <person name="West C.M."/>
            <person name="Loomis W.F."/>
            <person name="Chisholm R.L."/>
            <person name="Shaulsky G."/>
            <person name="Strassmann J.E."/>
            <person name="Queller D.C."/>
            <person name="Kuspa A."/>
            <person name="Grigoriev I.V."/>
        </authorList>
    </citation>
    <scope>NUCLEOTIDE SEQUENCE [LARGE SCALE GENOMIC DNA]</scope>
    <source>
        <strain evidence="4">QSDP1</strain>
    </source>
</reference>
<evidence type="ECO:0000313" key="3">
    <source>
        <dbReference type="EMBL" id="EGC28243.1"/>
    </source>
</evidence>
<dbReference type="GO" id="GO:0005737">
    <property type="term" value="C:cytoplasm"/>
    <property type="evidence" value="ECO:0000318"/>
    <property type="project" value="GO_Central"/>
</dbReference>
<proteinExistence type="predicted"/>
<keyword evidence="4" id="KW-1185">Reference proteome</keyword>
<dbReference type="InterPro" id="IPR011009">
    <property type="entry name" value="Kinase-like_dom_sf"/>
</dbReference>
<dbReference type="PANTHER" id="PTHR44167">
    <property type="entry name" value="OVARIAN-SPECIFIC SERINE/THREONINE-PROTEIN KINASE LOK-RELATED"/>
    <property type="match status" value="1"/>
</dbReference>
<dbReference type="GeneID" id="10511337"/>
<dbReference type="eggNOG" id="KOG0603">
    <property type="taxonomic scope" value="Eukaryota"/>
</dbReference>
<dbReference type="Gene3D" id="1.10.510.10">
    <property type="entry name" value="Transferase(Phosphotransferase) domain 1"/>
    <property type="match status" value="1"/>
</dbReference>
<dbReference type="PANTHER" id="PTHR44167:SF25">
    <property type="entry name" value="PROTEIN KINASE DOMAIN CONTAINING PROTEIN"/>
    <property type="match status" value="1"/>
</dbReference>
<name>F1A6D6_DICPU</name>
<evidence type="ECO:0000256" key="1">
    <source>
        <dbReference type="PROSITE-ProRule" id="PRU10141"/>
    </source>
</evidence>
<protein>
    <recommendedName>
        <fullName evidence="2">Protein kinase domain-containing protein</fullName>
    </recommendedName>
</protein>
<accession>F1A6D6</accession>
<gene>
    <name evidence="3" type="ORF">DICPUDRAFT_160477</name>
</gene>
<dbReference type="GO" id="GO:0044773">
    <property type="term" value="P:mitotic DNA damage checkpoint signaling"/>
    <property type="evidence" value="ECO:0000318"/>
    <property type="project" value="GO_Central"/>
</dbReference>
<feature type="binding site" evidence="1">
    <location>
        <position position="96"/>
    </location>
    <ligand>
        <name>ATP</name>
        <dbReference type="ChEBI" id="CHEBI:30616"/>
    </ligand>
</feature>
<keyword evidence="1" id="KW-0067">ATP-binding</keyword>
<dbReference type="EMBL" id="GL871723">
    <property type="protein sequence ID" value="EGC28243.1"/>
    <property type="molecule type" value="Genomic_DNA"/>
</dbReference>
<dbReference type="GO" id="GO:0004674">
    <property type="term" value="F:protein serine/threonine kinase activity"/>
    <property type="evidence" value="ECO:0000318"/>
    <property type="project" value="GO_Central"/>
</dbReference>
<dbReference type="RefSeq" id="XP_003295230.1">
    <property type="nucleotide sequence ID" value="XM_003295182.1"/>
</dbReference>
<dbReference type="InterPro" id="IPR000719">
    <property type="entry name" value="Prot_kinase_dom"/>
</dbReference>
<dbReference type="VEuPathDB" id="AmoebaDB:DICPUDRAFT_160477"/>
<dbReference type="CDD" id="cd00180">
    <property type="entry name" value="PKc"/>
    <property type="match status" value="1"/>
</dbReference>
<dbReference type="PROSITE" id="PS00107">
    <property type="entry name" value="PROTEIN_KINASE_ATP"/>
    <property type="match status" value="1"/>
</dbReference>
<evidence type="ECO:0000259" key="2">
    <source>
        <dbReference type="PROSITE" id="PS50011"/>
    </source>
</evidence>
<dbReference type="OrthoDB" id="1668230at2759"/>
<sequence>MDIPLELKILNNEMMKFIFKHEKEGKKCTCNLDLDMVVKIYGDEEQQQIEIEQELETIEPGQIYVSGQCIGSGYFSQVFIGTHNNIQVACKRYPMKGDTFYNETANLKLLAPHQSFPTLHGILKLGIFYYIIMELVNGITLENYLNTNPNPVELFSVLRKIVKALVYMHSIGVTHANISTSNILVYRFGNKCRIKFVDFAFSRNNDPHEEIKCKGKIEYIAPELRDKSQTRADLNEKTDVYSFSVVLKKILASNILRDNFLRIDWFSIYSNCSDASQSKRPTFEEILKCLS</sequence>
<dbReference type="GO" id="GO:0005634">
    <property type="term" value="C:nucleus"/>
    <property type="evidence" value="ECO:0000318"/>
    <property type="project" value="GO_Central"/>
</dbReference>
<keyword evidence="1" id="KW-0547">Nucleotide-binding</keyword>
<dbReference type="InParanoid" id="F1A6D6"/>
<dbReference type="Pfam" id="PF00069">
    <property type="entry name" value="Pkinase"/>
    <property type="match status" value="1"/>
</dbReference>
<dbReference type="PROSITE" id="PS50011">
    <property type="entry name" value="PROTEIN_KINASE_DOM"/>
    <property type="match status" value="1"/>
</dbReference>
<dbReference type="Proteomes" id="UP000001064">
    <property type="component" value="Unassembled WGS sequence"/>
</dbReference>